<dbReference type="GO" id="GO:0005509">
    <property type="term" value="F:calcium ion binding"/>
    <property type="evidence" value="ECO:0007669"/>
    <property type="project" value="InterPro"/>
</dbReference>
<dbReference type="NCBIfam" id="TIGR02232">
    <property type="entry name" value="myxo_disulf_rpt"/>
    <property type="match status" value="1"/>
</dbReference>
<keyword evidence="2" id="KW-0732">Signal</keyword>
<dbReference type="FunFam" id="2.10.25.10:FF:000049">
    <property type="entry name" value="Fibrillin 2"/>
    <property type="match status" value="1"/>
</dbReference>
<evidence type="ECO:0000256" key="1">
    <source>
        <dbReference type="ARBA" id="ARBA00022536"/>
    </source>
</evidence>
<evidence type="ECO:0000313" key="7">
    <source>
        <dbReference type="Proteomes" id="UP000000488"/>
    </source>
</evidence>
<dbReference type="InterPro" id="IPR000742">
    <property type="entry name" value="EGF"/>
</dbReference>
<keyword evidence="3" id="KW-0677">Repeat</keyword>
<dbReference type="PROSITE" id="PS50026">
    <property type="entry name" value="EGF_3"/>
    <property type="match status" value="1"/>
</dbReference>
<dbReference type="CDD" id="cd00054">
    <property type="entry name" value="EGF_CA"/>
    <property type="match status" value="2"/>
</dbReference>
<dbReference type="EMBL" id="CP002830">
    <property type="protein sequence ID" value="AEI68404.1"/>
    <property type="molecule type" value="Genomic_DNA"/>
</dbReference>
<evidence type="ECO:0000256" key="2">
    <source>
        <dbReference type="ARBA" id="ARBA00022729"/>
    </source>
</evidence>
<dbReference type="Gene3D" id="2.10.25.10">
    <property type="entry name" value="Laminin"/>
    <property type="match status" value="2"/>
</dbReference>
<dbReference type="Pfam" id="PF04885">
    <property type="entry name" value="Stig1"/>
    <property type="match status" value="1"/>
</dbReference>
<gene>
    <name evidence="6" type="ordered locus">LILAB_32615</name>
</gene>
<dbReference type="Pfam" id="PF07645">
    <property type="entry name" value="EGF_CA"/>
    <property type="match status" value="1"/>
</dbReference>
<dbReference type="PANTHER" id="PTHR24034">
    <property type="entry name" value="EGF-LIKE DOMAIN-CONTAINING PROTEIN"/>
    <property type="match status" value="1"/>
</dbReference>
<dbReference type="PROSITE" id="PS51257">
    <property type="entry name" value="PROKAR_LIPOPROTEIN"/>
    <property type="match status" value="1"/>
</dbReference>
<keyword evidence="4" id="KW-1015">Disulfide bond</keyword>
<evidence type="ECO:0000256" key="3">
    <source>
        <dbReference type="ARBA" id="ARBA00022737"/>
    </source>
</evidence>
<dbReference type="InterPro" id="IPR018097">
    <property type="entry name" value="EGF_Ca-bd_CS"/>
</dbReference>
<protein>
    <submittedName>
        <fullName evidence="6">EGF domain-containing protein</fullName>
    </submittedName>
</protein>
<dbReference type="PROSITE" id="PS00010">
    <property type="entry name" value="ASX_HYDROXYL"/>
    <property type="match status" value="1"/>
</dbReference>
<dbReference type="InterPro" id="IPR011936">
    <property type="entry name" value="Myxo_disulph_rpt"/>
</dbReference>
<name>F8CB23_MYXFH</name>
<dbReference type="PROSITE" id="PS01187">
    <property type="entry name" value="EGF_CA"/>
    <property type="match status" value="1"/>
</dbReference>
<dbReference type="STRING" id="483219.LILAB_32615"/>
<evidence type="ECO:0000313" key="6">
    <source>
        <dbReference type="EMBL" id="AEI68404.1"/>
    </source>
</evidence>
<feature type="domain" description="EGF-like" evidence="5">
    <location>
        <begin position="234"/>
        <end position="274"/>
    </location>
</feature>
<organism evidence="6 7">
    <name type="scientific">Myxococcus fulvus (strain ATCC BAA-855 / HW-1)</name>
    <dbReference type="NCBI Taxonomy" id="483219"/>
    <lineage>
        <taxon>Bacteria</taxon>
        <taxon>Pseudomonadati</taxon>
        <taxon>Myxococcota</taxon>
        <taxon>Myxococcia</taxon>
        <taxon>Myxococcales</taxon>
        <taxon>Cystobacterineae</taxon>
        <taxon>Myxococcaceae</taxon>
        <taxon>Myxococcus</taxon>
    </lineage>
</organism>
<evidence type="ECO:0000259" key="5">
    <source>
        <dbReference type="PROSITE" id="PS50026"/>
    </source>
</evidence>
<dbReference type="InterPro" id="IPR024731">
    <property type="entry name" value="NELL2-like_EGF"/>
</dbReference>
<dbReference type="PANTHER" id="PTHR24034:SF89">
    <property type="entry name" value="COMPLEMENT COMPONENT C1Q RECEPTOR"/>
    <property type="match status" value="1"/>
</dbReference>
<dbReference type="HOGENOM" id="CLU_796520_0_0_7"/>
<keyword evidence="1" id="KW-0245">EGF-like domain</keyword>
<dbReference type="Proteomes" id="UP000000488">
    <property type="component" value="Chromosome"/>
</dbReference>
<evidence type="ECO:0000256" key="4">
    <source>
        <dbReference type="ARBA" id="ARBA00023157"/>
    </source>
</evidence>
<dbReference type="InterPro" id="IPR000152">
    <property type="entry name" value="EGF-type_Asp/Asn_hydroxyl_site"/>
</dbReference>
<dbReference type="SMART" id="SM00179">
    <property type="entry name" value="EGF_CA"/>
    <property type="match status" value="2"/>
</dbReference>
<dbReference type="InterPro" id="IPR006969">
    <property type="entry name" value="Stig-like"/>
</dbReference>
<dbReference type="KEGG" id="mfu:LILAB_32615"/>
<reference evidence="6 7" key="1">
    <citation type="journal article" date="2011" name="J. Bacteriol.">
        <title>Genome sequence of the halotolerant marine bacterium Myxococcus fulvus HW-1.</title>
        <authorList>
            <person name="Li Z.F."/>
            <person name="Li X."/>
            <person name="Liu H."/>
            <person name="Liu X."/>
            <person name="Han K."/>
            <person name="Wu Z.H."/>
            <person name="Hu W."/>
            <person name="Li F.F."/>
            <person name="Li Y.Z."/>
        </authorList>
    </citation>
    <scope>NUCLEOTIDE SEQUENCE [LARGE SCALE GENOMIC DNA]</scope>
    <source>
        <strain evidence="7">ATCC BAA-855 / HW-1</strain>
    </source>
</reference>
<dbReference type="SUPFAM" id="SSF57196">
    <property type="entry name" value="EGF/Laminin"/>
    <property type="match status" value="1"/>
</dbReference>
<sequence length="348" mass="35394">MKVIRVAPMRRWLSAVLVFGMLGACGPELEQESLGSEAALVEGEQSPDAVSAMGGDRYANAVVQGGVVAVLNPNNAVGAPDGNVATFVGLLGGALVLDMGKGEEGTGPLRIYYQGLSLAVIAKVEFLRADMSIISTGQANLLDLGLGTHSALVPFSSTTPYRYVRLRSGVASLYSLDAVEATGSGAGATCGDGRVSHGEQCDDGNRAQGDGCGSTCQVEPGFSCQGTQPSICQDINECANGTAQCSVNAVCTNTPGSYVCTCRPGYSGNGFTCTDIDECANGTDTCLPGQQCVNTPGGFECTGGACTPPQVQCGAQCVNVSSDPNNCGACGVVCPVSKHCWEGTCVLP</sequence>
<dbReference type="AlphaFoldDB" id="F8CB23"/>
<dbReference type="eggNOG" id="COG3266">
    <property type="taxonomic scope" value="Bacteria"/>
</dbReference>
<dbReference type="SMART" id="SM00181">
    <property type="entry name" value="EGF"/>
    <property type="match status" value="2"/>
</dbReference>
<dbReference type="InterPro" id="IPR001881">
    <property type="entry name" value="EGF-like_Ca-bd_dom"/>
</dbReference>
<dbReference type="Pfam" id="PF12947">
    <property type="entry name" value="EGF_3"/>
    <property type="match status" value="1"/>
</dbReference>
<dbReference type="InterPro" id="IPR049883">
    <property type="entry name" value="NOTCH1_EGF-like"/>
</dbReference>
<accession>F8CB23</accession>
<dbReference type="InterPro" id="IPR050751">
    <property type="entry name" value="ECM_structural_protein"/>
</dbReference>
<dbReference type="PROSITE" id="PS01186">
    <property type="entry name" value="EGF_2"/>
    <property type="match status" value="1"/>
</dbReference>
<proteinExistence type="predicted"/>